<feature type="binding site" evidence="9">
    <location>
        <position position="29"/>
    </location>
    <ligand>
        <name>substrate</name>
    </ligand>
</feature>
<dbReference type="SUPFAM" id="SSF51366">
    <property type="entry name" value="Ribulose-phoshate binding barrel"/>
    <property type="match status" value="1"/>
</dbReference>
<keyword evidence="13" id="KW-1185">Reference proteome</keyword>
<dbReference type="GO" id="GO:0005829">
    <property type="term" value="C:cytosol"/>
    <property type="evidence" value="ECO:0007669"/>
    <property type="project" value="TreeGrafter"/>
</dbReference>
<evidence type="ECO:0000256" key="8">
    <source>
        <dbReference type="PIRSR" id="PIRSR614732-1"/>
    </source>
</evidence>
<dbReference type="OrthoDB" id="94124at2157"/>
<feature type="active site" description="For OMPdecase activity" evidence="8">
    <location>
        <position position="56"/>
    </location>
</feature>
<protein>
    <recommendedName>
        <fullName evidence="3">Orotidine 5'-phosphate decarboxylase</fullName>
        <ecNumber evidence="2">4.1.1.23</ecNumber>
    </recommendedName>
    <alternativeName>
        <fullName evidence="7">OMP decarboxylase</fullName>
    </alternativeName>
</protein>
<dbReference type="GO" id="GO:0044205">
    <property type="term" value="P:'de novo' UMP biosynthetic process"/>
    <property type="evidence" value="ECO:0007669"/>
    <property type="project" value="UniProtKB-UniPathway"/>
</dbReference>
<dbReference type="InterPro" id="IPR001754">
    <property type="entry name" value="OMPdeCOase_dom"/>
</dbReference>
<evidence type="ECO:0000313" key="12">
    <source>
        <dbReference type="EMBL" id="GGT91782.1"/>
    </source>
</evidence>
<reference evidence="11" key="3">
    <citation type="journal article" date="2019" name="BMC Res. Notes">
        <title>Complete genome sequence of the Sulfodiicoccus acidiphilus strain HS-1T, the first crenarchaeon that lacks polB3, isolated from an acidic hot spring in Ohwaku-dani, Hakone, Japan.</title>
        <authorList>
            <person name="Sakai H.D."/>
            <person name="Kurosawa N."/>
        </authorList>
    </citation>
    <scope>NUCLEOTIDE SEQUENCE</scope>
    <source>
        <strain evidence="11">HS-1</strain>
    </source>
</reference>
<evidence type="ECO:0000313" key="13">
    <source>
        <dbReference type="Proteomes" id="UP000276741"/>
    </source>
</evidence>
<name>A0A348B1A9_9CREN</name>
<evidence type="ECO:0000256" key="5">
    <source>
        <dbReference type="ARBA" id="ARBA00022975"/>
    </source>
</evidence>
<dbReference type="UniPathway" id="UPA00070">
    <property type="reaction ID" value="UER00120"/>
</dbReference>
<evidence type="ECO:0000259" key="10">
    <source>
        <dbReference type="SMART" id="SM00934"/>
    </source>
</evidence>
<feature type="binding site" evidence="9">
    <location>
        <position position="186"/>
    </location>
    <ligand>
        <name>substrate</name>
    </ligand>
</feature>
<evidence type="ECO:0000256" key="7">
    <source>
        <dbReference type="ARBA" id="ARBA00033428"/>
    </source>
</evidence>
<sequence>MRPNYAVALDVPLSPEVVEELRGEAWGVKIGIPLLLRVGVANTRELVRGWENVICDLKLADVESTMVSTVEALGGLCGGVIAHALVGRDGALDGLKRSLEENKVSLYLLVSMSHKGWDDSTLEAALKVAEAVDPEGLVGPATRPWVLRRVREAFPHKLILSPGVGAQGASPGDGLCAGADVEIVGRTIYTSPDPVEALRKIKTYAQEKLMSCEGTAP</sequence>
<dbReference type="InterPro" id="IPR011060">
    <property type="entry name" value="RibuloseP-bd_barrel"/>
</dbReference>
<reference evidence="12" key="1">
    <citation type="journal article" date="2014" name="Int. J. Syst. Evol. Microbiol.">
        <title>Complete genome sequence of Corynebacterium casei LMG S-19264T (=DSM 44701T), isolated from a smear-ripened cheese.</title>
        <authorList>
            <consortium name="US DOE Joint Genome Institute (JGI-PGF)"/>
            <person name="Walter F."/>
            <person name="Albersmeier A."/>
            <person name="Kalinowski J."/>
            <person name="Ruckert C."/>
        </authorList>
    </citation>
    <scope>NUCLEOTIDE SEQUENCE</scope>
    <source>
        <strain evidence="12">JCM 31740</strain>
    </source>
</reference>
<evidence type="ECO:0000256" key="3">
    <source>
        <dbReference type="ARBA" id="ARBA00021923"/>
    </source>
</evidence>
<dbReference type="EC" id="4.1.1.23" evidence="2"/>
<dbReference type="AlphaFoldDB" id="A0A348B1A9"/>
<dbReference type="GO" id="GO:0006207">
    <property type="term" value="P:'de novo' pyrimidine nucleobase biosynthetic process"/>
    <property type="evidence" value="ECO:0007669"/>
    <property type="project" value="InterPro"/>
</dbReference>
<evidence type="ECO:0000313" key="11">
    <source>
        <dbReference type="EMBL" id="BBD71961.1"/>
    </source>
</evidence>
<dbReference type="GO" id="GO:0004590">
    <property type="term" value="F:orotidine-5'-phosphate decarboxylase activity"/>
    <property type="evidence" value="ECO:0007669"/>
    <property type="project" value="UniProtKB-EC"/>
</dbReference>
<organism evidence="11 13">
    <name type="scientific">Sulfodiicoccus acidiphilus</name>
    <dbReference type="NCBI Taxonomy" id="1670455"/>
    <lineage>
        <taxon>Archaea</taxon>
        <taxon>Thermoproteota</taxon>
        <taxon>Thermoprotei</taxon>
        <taxon>Sulfolobales</taxon>
        <taxon>Sulfolobaceae</taxon>
        <taxon>Sulfodiicoccus</taxon>
    </lineage>
</organism>
<accession>A0A348B1A9</accession>
<dbReference type="KEGG" id="sacd:HS1genome_0350"/>
<keyword evidence="4" id="KW-0210">Decarboxylase</keyword>
<dbReference type="CDD" id="cd04725">
    <property type="entry name" value="OMP_decarboxylase_like"/>
    <property type="match status" value="1"/>
</dbReference>
<evidence type="ECO:0000256" key="2">
    <source>
        <dbReference type="ARBA" id="ARBA00012321"/>
    </source>
</evidence>
<evidence type="ECO:0000256" key="4">
    <source>
        <dbReference type="ARBA" id="ARBA00022793"/>
    </source>
</evidence>
<dbReference type="PANTHER" id="PTHR32119">
    <property type="entry name" value="OROTIDINE 5'-PHOSPHATE DECARBOXYLASE"/>
    <property type="match status" value="1"/>
</dbReference>
<dbReference type="Gene3D" id="3.20.20.70">
    <property type="entry name" value="Aldolase class I"/>
    <property type="match status" value="1"/>
</dbReference>
<dbReference type="EMBL" id="BMQS01000005">
    <property type="protein sequence ID" value="GGT91782.1"/>
    <property type="molecule type" value="Genomic_DNA"/>
</dbReference>
<evidence type="ECO:0000256" key="1">
    <source>
        <dbReference type="ARBA" id="ARBA00004861"/>
    </source>
</evidence>
<proteinExistence type="predicted"/>
<evidence type="ECO:0000256" key="9">
    <source>
        <dbReference type="PIRSR" id="PIRSR614732-2"/>
    </source>
</evidence>
<dbReference type="InterPro" id="IPR013785">
    <property type="entry name" value="Aldolase_TIM"/>
</dbReference>
<gene>
    <name evidence="12" type="ORF">GCM10007116_06880</name>
    <name evidence="11" type="ORF">HS1genome_0350</name>
</gene>
<dbReference type="GeneID" id="38665853"/>
<reference evidence="12" key="4">
    <citation type="submission" date="2020-09" db="EMBL/GenBank/DDBJ databases">
        <authorList>
            <person name="Sun Q."/>
            <person name="Ohkuma M."/>
        </authorList>
    </citation>
    <scope>NUCLEOTIDE SEQUENCE</scope>
    <source>
        <strain evidence="12">JCM 31740</strain>
    </source>
</reference>
<feature type="binding site" evidence="9">
    <location>
        <position position="185"/>
    </location>
    <ligand>
        <name>substrate</name>
    </ligand>
</feature>
<dbReference type="NCBIfam" id="TIGR01740">
    <property type="entry name" value="pyrF"/>
    <property type="match status" value="1"/>
</dbReference>
<comment type="pathway">
    <text evidence="1">Pyrimidine metabolism; UMP biosynthesis via de novo pathway; UMP from orotate: step 2/2.</text>
</comment>
<dbReference type="Proteomes" id="UP000616143">
    <property type="component" value="Unassembled WGS sequence"/>
</dbReference>
<feature type="binding site" evidence="9">
    <location>
        <position position="10"/>
    </location>
    <ligand>
        <name>substrate</name>
    </ligand>
</feature>
<dbReference type="Proteomes" id="UP000276741">
    <property type="component" value="Chromosome"/>
</dbReference>
<dbReference type="EMBL" id="AP018553">
    <property type="protein sequence ID" value="BBD71961.1"/>
    <property type="molecule type" value="Genomic_DNA"/>
</dbReference>
<dbReference type="RefSeq" id="WP_126449263.1">
    <property type="nucleotide sequence ID" value="NZ_AP018553.1"/>
</dbReference>
<feature type="active site" description="For OMPdecase activity" evidence="8">
    <location>
        <position position="58"/>
    </location>
</feature>
<keyword evidence="6" id="KW-0456">Lyase</keyword>
<dbReference type="InterPro" id="IPR014732">
    <property type="entry name" value="OMPdecase"/>
</dbReference>
<feature type="active site" description="For OMPdecase activity" evidence="8">
    <location>
        <position position="61"/>
    </location>
</feature>
<reference evidence="13" key="2">
    <citation type="submission" date="2018-04" db="EMBL/GenBank/DDBJ databases">
        <title>Complete genome sequence of Sulfodiicoccus acidiphilus strain HS-1.</title>
        <authorList>
            <person name="Sakai H.D."/>
            <person name="Kurosawa N."/>
        </authorList>
    </citation>
    <scope>NUCLEOTIDE SEQUENCE [LARGE SCALE GENOMIC DNA]</scope>
    <source>
        <strain evidence="13">HS-1</strain>
    </source>
</reference>
<dbReference type="SMART" id="SM00934">
    <property type="entry name" value="OMPdecase"/>
    <property type="match status" value="1"/>
</dbReference>
<dbReference type="Pfam" id="PF00215">
    <property type="entry name" value="OMPdecase"/>
    <property type="match status" value="1"/>
</dbReference>
<dbReference type="PANTHER" id="PTHR32119:SF2">
    <property type="entry name" value="OROTIDINE 5'-PHOSPHATE DECARBOXYLASE"/>
    <property type="match status" value="1"/>
</dbReference>
<evidence type="ECO:0000256" key="6">
    <source>
        <dbReference type="ARBA" id="ARBA00023239"/>
    </source>
</evidence>
<feature type="domain" description="Orotidine 5'-phosphate decarboxylase" evidence="10">
    <location>
        <begin position="4"/>
        <end position="201"/>
    </location>
</feature>
<keyword evidence="5" id="KW-0665">Pyrimidine biosynthesis</keyword>